<proteinExistence type="predicted"/>
<dbReference type="AlphaFoldDB" id="X1QIZ5"/>
<evidence type="ECO:0000313" key="1">
    <source>
        <dbReference type="EMBL" id="GAI68223.1"/>
    </source>
</evidence>
<organism evidence="1">
    <name type="scientific">marine sediment metagenome</name>
    <dbReference type="NCBI Taxonomy" id="412755"/>
    <lineage>
        <taxon>unclassified sequences</taxon>
        <taxon>metagenomes</taxon>
        <taxon>ecological metagenomes</taxon>
    </lineage>
</organism>
<sequence>GELDGLTLAFVGDGNNVERKSLTRNEILEILKRPIANTEKSIISYRLTKSAQLGRNMG</sequence>
<dbReference type="EMBL" id="BARW01002155">
    <property type="protein sequence ID" value="GAI68223.1"/>
    <property type="molecule type" value="Genomic_DNA"/>
</dbReference>
<feature type="non-terminal residue" evidence="1">
    <location>
        <position position="1"/>
    </location>
</feature>
<gene>
    <name evidence="1" type="ORF">S12H4_06219</name>
</gene>
<name>X1QIZ5_9ZZZZ</name>
<protein>
    <submittedName>
        <fullName evidence="1">Uncharacterized protein</fullName>
    </submittedName>
</protein>
<comment type="caution">
    <text evidence="1">The sequence shown here is derived from an EMBL/GenBank/DDBJ whole genome shotgun (WGS) entry which is preliminary data.</text>
</comment>
<reference evidence="1" key="1">
    <citation type="journal article" date="2014" name="Front. Microbiol.">
        <title>High frequency of phylogenetically diverse reductive dehalogenase-homologous genes in deep subseafloor sedimentary metagenomes.</title>
        <authorList>
            <person name="Kawai M."/>
            <person name="Futagami T."/>
            <person name="Toyoda A."/>
            <person name="Takaki Y."/>
            <person name="Nishi S."/>
            <person name="Hori S."/>
            <person name="Arai W."/>
            <person name="Tsubouchi T."/>
            <person name="Morono Y."/>
            <person name="Uchiyama I."/>
            <person name="Ito T."/>
            <person name="Fujiyama A."/>
            <person name="Inagaki F."/>
            <person name="Takami H."/>
        </authorList>
    </citation>
    <scope>NUCLEOTIDE SEQUENCE</scope>
    <source>
        <strain evidence="1">Expedition CK06-06</strain>
    </source>
</reference>
<accession>X1QIZ5</accession>